<protein>
    <submittedName>
        <fullName evidence="2">Nucleoside-diphosphate-sugar epimerase</fullName>
    </submittedName>
</protein>
<evidence type="ECO:0000313" key="2">
    <source>
        <dbReference type="EMBL" id="NYJ00956.1"/>
    </source>
</evidence>
<comment type="caution">
    <text evidence="2">The sequence shown here is derived from an EMBL/GenBank/DDBJ whole genome shotgun (WGS) entry which is preliminary data.</text>
</comment>
<dbReference type="Gene3D" id="3.40.50.720">
    <property type="entry name" value="NAD(P)-binding Rossmann-like Domain"/>
    <property type="match status" value="1"/>
</dbReference>
<name>A0A853C1T3_9ACTN</name>
<accession>A0A853C1T3</accession>
<organism evidence="2 3">
    <name type="scientific">Nocardioides thalensis</name>
    <dbReference type="NCBI Taxonomy" id="1914755"/>
    <lineage>
        <taxon>Bacteria</taxon>
        <taxon>Bacillati</taxon>
        <taxon>Actinomycetota</taxon>
        <taxon>Actinomycetes</taxon>
        <taxon>Propionibacteriales</taxon>
        <taxon>Nocardioidaceae</taxon>
        <taxon>Nocardioides</taxon>
    </lineage>
</organism>
<feature type="domain" description="NAD-dependent epimerase/dehydratase" evidence="1">
    <location>
        <begin position="72"/>
        <end position="208"/>
    </location>
</feature>
<reference evidence="2 3" key="1">
    <citation type="submission" date="2020-07" db="EMBL/GenBank/DDBJ databases">
        <title>Sequencing the genomes of 1000 actinobacteria strains.</title>
        <authorList>
            <person name="Klenk H.-P."/>
        </authorList>
    </citation>
    <scope>NUCLEOTIDE SEQUENCE [LARGE SCALE GENOMIC DNA]</scope>
    <source>
        <strain evidence="2 3">DSM 103833</strain>
    </source>
</reference>
<dbReference type="RefSeq" id="WP_179667486.1">
    <property type="nucleotide sequence ID" value="NZ_JACCFP010000001.1"/>
</dbReference>
<dbReference type="EMBL" id="JACCFP010000001">
    <property type="protein sequence ID" value="NYJ00956.1"/>
    <property type="molecule type" value="Genomic_DNA"/>
</dbReference>
<dbReference type="InterPro" id="IPR036291">
    <property type="entry name" value="NAD(P)-bd_dom_sf"/>
</dbReference>
<dbReference type="SUPFAM" id="SSF51735">
    <property type="entry name" value="NAD(P)-binding Rossmann-fold domains"/>
    <property type="match status" value="1"/>
</dbReference>
<evidence type="ECO:0000313" key="3">
    <source>
        <dbReference type="Proteomes" id="UP000530424"/>
    </source>
</evidence>
<dbReference type="Pfam" id="PF01370">
    <property type="entry name" value="Epimerase"/>
    <property type="match status" value="1"/>
</dbReference>
<gene>
    <name evidence="2" type="ORF">HNR19_001654</name>
</gene>
<keyword evidence="3" id="KW-1185">Reference proteome</keyword>
<dbReference type="Proteomes" id="UP000530424">
    <property type="component" value="Unassembled WGS sequence"/>
</dbReference>
<dbReference type="AlphaFoldDB" id="A0A853C1T3"/>
<evidence type="ECO:0000259" key="1">
    <source>
        <dbReference type="Pfam" id="PF01370"/>
    </source>
</evidence>
<proteinExistence type="predicted"/>
<sequence>MDLLVLGGTVFLSKAVAADAVARGHRVTCACRGTSGSVPDGAELLAWDRSEPPPPPLVERRYDAVVDVARHPSRVRSAVRALPDPHWVFVSTINVYADDSTPGGRPGTLPLREEIPDDVDLATDPEAYGGMKVACERIVTEGARTSAVVRPGLIVGPGDPTGRFTYWPSRVADGGEILAPGSPEDVMQVIDVRDLAAWIVTMAERRTEGVYDGVGEPMPIRDLLAACEVGAGQSRAATYTWVGQDRLQELGVEPWMGDDAIPLWLPRPEYDGLPAHDVAPSLEAGLSLRPVAETSRDTLEWLRATPDAPVTGISREREAELLAAVR</sequence>
<dbReference type="InterPro" id="IPR001509">
    <property type="entry name" value="Epimerase_deHydtase"/>
</dbReference>